<protein>
    <submittedName>
        <fullName evidence="5">G_PROTEIN_RECEP_F1_2 domain-containing protein</fullName>
    </submittedName>
</protein>
<evidence type="ECO:0000256" key="1">
    <source>
        <dbReference type="SAM" id="MobiDB-lite"/>
    </source>
</evidence>
<keyword evidence="4" id="KW-1185">Reference proteome</keyword>
<feature type="chain" id="PRO_5028988637" evidence="3">
    <location>
        <begin position="20"/>
        <end position="167"/>
    </location>
</feature>
<evidence type="ECO:0000256" key="3">
    <source>
        <dbReference type="SAM" id="SignalP"/>
    </source>
</evidence>
<evidence type="ECO:0000256" key="2">
    <source>
        <dbReference type="SAM" id="Phobius"/>
    </source>
</evidence>
<feature type="signal peptide" evidence="3">
    <location>
        <begin position="1"/>
        <end position="19"/>
    </location>
</feature>
<evidence type="ECO:0000313" key="5">
    <source>
        <dbReference type="WBParaSite" id="Pan_g23482.t1"/>
    </source>
</evidence>
<reference evidence="4" key="1">
    <citation type="journal article" date="2013" name="Genetics">
        <title>The draft genome and transcriptome of Panagrellus redivivus are shaped by the harsh demands of a free-living lifestyle.</title>
        <authorList>
            <person name="Srinivasan J."/>
            <person name="Dillman A.R."/>
            <person name="Macchietto M.G."/>
            <person name="Heikkinen L."/>
            <person name="Lakso M."/>
            <person name="Fracchia K.M."/>
            <person name="Antoshechkin I."/>
            <person name="Mortazavi A."/>
            <person name="Wong G."/>
            <person name="Sternberg P.W."/>
        </authorList>
    </citation>
    <scope>NUCLEOTIDE SEQUENCE [LARGE SCALE GENOMIC DNA]</scope>
    <source>
        <strain evidence="4">MT8872</strain>
    </source>
</reference>
<dbReference type="AlphaFoldDB" id="A0A7E4ZXE9"/>
<keyword evidence="3" id="KW-0732">Signal</keyword>
<name>A0A7E4ZXE9_PANRE</name>
<sequence length="167" mass="18316">MVHWVALVPLLTLIDGIYGAVECSEESFYNNNCTLTAYNEYAILFPGFDQKLQFLPAVIAALVAIIGNVIVLVIMIVCAKRPLSRAPTEDELEELQEDEDELEAKNKSFLKKLKRKTPKGKKGKKAKGTMQDFVLSNDAVKKEAEDVQTAPMAAPIESNGQSVTATA</sequence>
<keyword evidence="2" id="KW-1133">Transmembrane helix</keyword>
<keyword evidence="2" id="KW-0472">Membrane</keyword>
<feature type="region of interest" description="Disordered" evidence="1">
    <location>
        <begin position="146"/>
        <end position="167"/>
    </location>
</feature>
<reference evidence="5" key="2">
    <citation type="submission" date="2020-10" db="UniProtKB">
        <authorList>
            <consortium name="WormBaseParasite"/>
        </authorList>
    </citation>
    <scope>IDENTIFICATION</scope>
</reference>
<accession>A0A7E4ZXE9</accession>
<feature type="compositionally biased region" description="Polar residues" evidence="1">
    <location>
        <begin position="158"/>
        <end position="167"/>
    </location>
</feature>
<feature type="compositionally biased region" description="Basic residues" evidence="1">
    <location>
        <begin position="110"/>
        <end position="127"/>
    </location>
</feature>
<organism evidence="4 5">
    <name type="scientific">Panagrellus redivivus</name>
    <name type="common">Microworm</name>
    <dbReference type="NCBI Taxonomy" id="6233"/>
    <lineage>
        <taxon>Eukaryota</taxon>
        <taxon>Metazoa</taxon>
        <taxon>Ecdysozoa</taxon>
        <taxon>Nematoda</taxon>
        <taxon>Chromadorea</taxon>
        <taxon>Rhabditida</taxon>
        <taxon>Tylenchina</taxon>
        <taxon>Panagrolaimomorpha</taxon>
        <taxon>Panagrolaimoidea</taxon>
        <taxon>Panagrolaimidae</taxon>
        <taxon>Panagrellus</taxon>
    </lineage>
</organism>
<feature type="transmembrane region" description="Helical" evidence="2">
    <location>
        <begin position="54"/>
        <end position="78"/>
    </location>
</feature>
<feature type="region of interest" description="Disordered" evidence="1">
    <location>
        <begin position="110"/>
        <end position="129"/>
    </location>
</feature>
<dbReference type="Proteomes" id="UP000492821">
    <property type="component" value="Unassembled WGS sequence"/>
</dbReference>
<proteinExistence type="predicted"/>
<keyword evidence="2" id="KW-0812">Transmembrane</keyword>
<evidence type="ECO:0000313" key="4">
    <source>
        <dbReference type="Proteomes" id="UP000492821"/>
    </source>
</evidence>
<dbReference type="WBParaSite" id="Pan_g23482.t1">
    <property type="protein sequence ID" value="Pan_g23482.t1"/>
    <property type="gene ID" value="Pan_g23482"/>
</dbReference>